<dbReference type="GO" id="GO:0005886">
    <property type="term" value="C:plasma membrane"/>
    <property type="evidence" value="ECO:0007669"/>
    <property type="project" value="TreeGrafter"/>
</dbReference>
<dbReference type="OrthoDB" id="1750726at2759"/>
<organism evidence="2 3">
    <name type="scientific">Arachis hypogaea</name>
    <name type="common">Peanut</name>
    <dbReference type="NCBI Taxonomy" id="3818"/>
    <lineage>
        <taxon>Eukaryota</taxon>
        <taxon>Viridiplantae</taxon>
        <taxon>Streptophyta</taxon>
        <taxon>Embryophyta</taxon>
        <taxon>Tracheophyta</taxon>
        <taxon>Spermatophyta</taxon>
        <taxon>Magnoliopsida</taxon>
        <taxon>eudicotyledons</taxon>
        <taxon>Gunneridae</taxon>
        <taxon>Pentapetalae</taxon>
        <taxon>rosids</taxon>
        <taxon>fabids</taxon>
        <taxon>Fabales</taxon>
        <taxon>Fabaceae</taxon>
        <taxon>Papilionoideae</taxon>
        <taxon>50 kb inversion clade</taxon>
        <taxon>dalbergioids sensu lato</taxon>
        <taxon>Dalbergieae</taxon>
        <taxon>Pterocarpus clade</taxon>
        <taxon>Arachis</taxon>
    </lineage>
</organism>
<keyword evidence="3" id="KW-1185">Reference proteome</keyword>
<dbReference type="PANTHER" id="PTHR11216:SF161">
    <property type="entry name" value="CALCIUM-BINDING EF HAND FAMILY PROTEIN"/>
    <property type="match status" value="1"/>
</dbReference>
<evidence type="ECO:0000313" key="3">
    <source>
        <dbReference type="Proteomes" id="UP000289738"/>
    </source>
</evidence>
<dbReference type="Proteomes" id="UP000289738">
    <property type="component" value="Chromosome A03"/>
</dbReference>
<comment type="caution">
    <text evidence="2">The sequence shown here is derived from an EMBL/GenBank/DDBJ whole genome shotgun (WGS) entry which is preliminary data.</text>
</comment>
<dbReference type="PANTHER" id="PTHR11216">
    <property type="entry name" value="EH DOMAIN"/>
    <property type="match status" value="1"/>
</dbReference>
<dbReference type="GO" id="GO:0005634">
    <property type="term" value="C:nucleus"/>
    <property type="evidence" value="ECO:0007669"/>
    <property type="project" value="TreeGrafter"/>
</dbReference>
<evidence type="ECO:0000313" key="2">
    <source>
        <dbReference type="EMBL" id="RYR66893.1"/>
    </source>
</evidence>
<dbReference type="GO" id="GO:0005737">
    <property type="term" value="C:cytoplasm"/>
    <property type="evidence" value="ECO:0007669"/>
    <property type="project" value="TreeGrafter"/>
</dbReference>
<proteinExistence type="predicted"/>
<name>A0A445DUQ4_ARAHY</name>
<reference evidence="2 3" key="1">
    <citation type="submission" date="2019-01" db="EMBL/GenBank/DDBJ databases">
        <title>Sequencing of cultivated peanut Arachis hypogaea provides insights into genome evolution and oil improvement.</title>
        <authorList>
            <person name="Chen X."/>
        </authorList>
    </citation>
    <scope>NUCLEOTIDE SEQUENCE [LARGE SCALE GENOMIC DNA]</scope>
    <source>
        <strain evidence="3">cv. Fuhuasheng</strain>
        <tissue evidence="2">Leaves</tissue>
    </source>
</reference>
<gene>
    <name evidence="2" type="ORF">Ahy_A03g013058</name>
</gene>
<dbReference type="EMBL" id="SDMP01000003">
    <property type="protein sequence ID" value="RYR66893.1"/>
    <property type="molecule type" value="Genomic_DNA"/>
</dbReference>
<sequence length="167" mass="18655">MLSLMEFCIALYLMEQHTEGRALLGVFPSNILLALLPSGLPATQYSSVTWGNPSGFQQEEEMSDPGAQRVNPTTGRPPRPASVFLSDEGLQKQQKSHVPVLEKHVLNQLRSDEQNSINSKFQEASEVDKKTHADCIQSDLDELVKSLNNRCKKYGLRAKSTTLVELW</sequence>
<dbReference type="GO" id="GO:0006897">
    <property type="term" value="P:endocytosis"/>
    <property type="evidence" value="ECO:0007669"/>
    <property type="project" value="TreeGrafter"/>
</dbReference>
<dbReference type="AlphaFoldDB" id="A0A445DUQ4"/>
<accession>A0A445DUQ4</accession>
<dbReference type="SMR" id="A0A445DUQ4"/>
<feature type="region of interest" description="Disordered" evidence="1">
    <location>
        <begin position="51"/>
        <end position="83"/>
    </location>
</feature>
<dbReference type="GO" id="GO:0016197">
    <property type="term" value="P:endosomal transport"/>
    <property type="evidence" value="ECO:0007669"/>
    <property type="project" value="TreeGrafter"/>
</dbReference>
<dbReference type="Gramene" id="arahy.Tifrunner.gnm2.ann2.Ah03g345800.1">
    <property type="protein sequence ID" value="arahy.Tifrunner.gnm2.ann2.Ah03g345800.1-CDS"/>
    <property type="gene ID" value="arahy.Tifrunner.gnm2.ann2.Ah03g345800"/>
</dbReference>
<evidence type="ECO:0000256" key="1">
    <source>
        <dbReference type="SAM" id="MobiDB-lite"/>
    </source>
</evidence>
<protein>
    <submittedName>
        <fullName evidence="2">Uncharacterized protein</fullName>
    </submittedName>
</protein>